<evidence type="ECO:0000313" key="1">
    <source>
        <dbReference type="EMBL" id="ARN81525.1"/>
    </source>
</evidence>
<evidence type="ECO:0000313" key="2">
    <source>
        <dbReference type="Proteomes" id="UP000193978"/>
    </source>
</evidence>
<dbReference type="Proteomes" id="UP000193978">
    <property type="component" value="Chromosome"/>
</dbReference>
<keyword evidence="2" id="KW-1185">Reference proteome</keyword>
<dbReference type="EMBL" id="CP019948">
    <property type="protein sequence ID" value="ARN81525.1"/>
    <property type="molecule type" value="Genomic_DNA"/>
</dbReference>
<sequence length="63" mass="6456">MQVIAKGISGLLSRLERGEPNQAASAAAGGMRELGLGQAVAHSVDIAEASSLTGPLRGPRRFQ</sequence>
<name>A0A1W6MVB6_9HYPH</name>
<proteinExistence type="predicted"/>
<organism evidence="1 2">
    <name type="scientific">Methylocystis bryophila</name>
    <dbReference type="NCBI Taxonomy" id="655015"/>
    <lineage>
        <taxon>Bacteria</taxon>
        <taxon>Pseudomonadati</taxon>
        <taxon>Pseudomonadota</taxon>
        <taxon>Alphaproteobacteria</taxon>
        <taxon>Hyphomicrobiales</taxon>
        <taxon>Methylocystaceae</taxon>
        <taxon>Methylocystis</taxon>
    </lineage>
</organism>
<reference evidence="1 2" key="1">
    <citation type="submission" date="2017-02" db="EMBL/GenBank/DDBJ databases">
        <authorList>
            <person name="Peterson S.W."/>
        </authorList>
    </citation>
    <scope>NUCLEOTIDE SEQUENCE [LARGE SCALE GENOMIC DNA]</scope>
    <source>
        <strain evidence="1 2">S285</strain>
    </source>
</reference>
<dbReference type="KEGG" id="mbry:B1812_11085"/>
<protein>
    <submittedName>
        <fullName evidence="1">Uncharacterized protein</fullName>
    </submittedName>
</protein>
<gene>
    <name evidence="1" type="ORF">B1812_11085</name>
</gene>
<dbReference type="AlphaFoldDB" id="A0A1W6MVB6"/>
<accession>A0A1W6MVB6</accession>